<evidence type="ECO:0000313" key="1">
    <source>
        <dbReference type="EMBL" id="KAG6944337.1"/>
    </source>
</evidence>
<evidence type="ECO:0008006" key="3">
    <source>
        <dbReference type="Google" id="ProtNLM"/>
    </source>
</evidence>
<dbReference type="PANTHER" id="PTHR31569">
    <property type="entry name" value="SWIM-TYPE DOMAIN-CONTAINING PROTEIN"/>
    <property type="match status" value="1"/>
</dbReference>
<dbReference type="Proteomes" id="UP000709295">
    <property type="component" value="Unassembled WGS sequence"/>
</dbReference>
<comment type="caution">
    <text evidence="1">The sequence shown here is derived from an EMBL/GenBank/DDBJ whole genome shotgun (WGS) entry which is preliminary data.</text>
</comment>
<feature type="non-terminal residue" evidence="1">
    <location>
        <position position="1"/>
    </location>
</feature>
<name>A0A8J5ICZ3_9STRA</name>
<keyword evidence="2" id="KW-1185">Reference proteome</keyword>
<dbReference type="EMBL" id="JAENGY010002400">
    <property type="protein sequence ID" value="KAG6944337.1"/>
    <property type="molecule type" value="Genomic_DNA"/>
</dbReference>
<dbReference type="InterPro" id="IPR052579">
    <property type="entry name" value="Zinc_finger_SWIM"/>
</dbReference>
<dbReference type="AlphaFoldDB" id="A0A8J5ICZ3"/>
<sequence length="136" mass="15742">NWEVCITVQRTGHNHEVSQDVYPTYHEARHVSDDEVLSTVQTLHRAGANRKRILEYILDNTAVEPTMKDVHNLVTRLQQGSYAFPTIEERIRVILEDFSSKQDNVTRVYSNEEVIWDCITFALYGTKTCVCVNRIS</sequence>
<accession>A0A8J5ICZ3</accession>
<gene>
    <name evidence="1" type="ORF">JG688_00017134</name>
</gene>
<reference evidence="1" key="1">
    <citation type="submission" date="2021-01" db="EMBL/GenBank/DDBJ databases">
        <title>Phytophthora aleatoria, a newly-described species from Pinus radiata is distinct from Phytophthora cactorum isolates based on comparative genomics.</title>
        <authorList>
            <person name="Mcdougal R."/>
            <person name="Panda P."/>
            <person name="Williams N."/>
            <person name="Studholme D.J."/>
        </authorList>
    </citation>
    <scope>NUCLEOTIDE SEQUENCE</scope>
    <source>
        <strain evidence="1">NZFS 4037</strain>
    </source>
</reference>
<evidence type="ECO:0000313" key="2">
    <source>
        <dbReference type="Proteomes" id="UP000709295"/>
    </source>
</evidence>
<organism evidence="1 2">
    <name type="scientific">Phytophthora aleatoria</name>
    <dbReference type="NCBI Taxonomy" id="2496075"/>
    <lineage>
        <taxon>Eukaryota</taxon>
        <taxon>Sar</taxon>
        <taxon>Stramenopiles</taxon>
        <taxon>Oomycota</taxon>
        <taxon>Peronosporomycetes</taxon>
        <taxon>Peronosporales</taxon>
        <taxon>Peronosporaceae</taxon>
        <taxon>Phytophthora</taxon>
    </lineage>
</organism>
<protein>
    <recommendedName>
        <fullName evidence="3">MULE transposase domain-containing protein</fullName>
    </recommendedName>
</protein>
<dbReference type="PANTHER" id="PTHR31569:SF4">
    <property type="entry name" value="SWIM-TYPE DOMAIN-CONTAINING PROTEIN"/>
    <property type="match status" value="1"/>
</dbReference>
<proteinExistence type="predicted"/>